<dbReference type="InterPro" id="IPR003661">
    <property type="entry name" value="HisK_dim/P_dom"/>
</dbReference>
<dbReference type="PROSITE" id="PS50885">
    <property type="entry name" value="HAMP"/>
    <property type="match status" value="1"/>
</dbReference>
<proteinExistence type="predicted"/>
<dbReference type="Pfam" id="PF02518">
    <property type="entry name" value="HATPase_c"/>
    <property type="match status" value="1"/>
</dbReference>
<dbReference type="CDD" id="cd00082">
    <property type="entry name" value="HisKA"/>
    <property type="match status" value="1"/>
</dbReference>
<comment type="subcellular location">
    <subcellularLocation>
        <location evidence="2">Cell membrane</location>
    </subcellularLocation>
</comment>
<dbReference type="PANTHER" id="PTHR45436">
    <property type="entry name" value="SENSOR HISTIDINE KINASE YKOH"/>
    <property type="match status" value="1"/>
</dbReference>
<evidence type="ECO:0000259" key="12">
    <source>
        <dbReference type="PROSITE" id="PS50109"/>
    </source>
</evidence>
<feature type="domain" description="HAMP" evidence="13">
    <location>
        <begin position="185"/>
        <end position="238"/>
    </location>
</feature>
<dbReference type="PANTHER" id="PTHR45436:SF5">
    <property type="entry name" value="SENSOR HISTIDINE KINASE TRCS"/>
    <property type="match status" value="1"/>
</dbReference>
<dbReference type="InterPro" id="IPR003594">
    <property type="entry name" value="HATPase_dom"/>
</dbReference>
<keyword evidence="8 11" id="KW-1133">Transmembrane helix</keyword>
<keyword evidence="7 14" id="KW-0418">Kinase</keyword>
<evidence type="ECO:0000313" key="15">
    <source>
        <dbReference type="Proteomes" id="UP000618733"/>
    </source>
</evidence>
<dbReference type="SMART" id="SM00304">
    <property type="entry name" value="HAMP"/>
    <property type="match status" value="1"/>
</dbReference>
<keyword evidence="9" id="KW-0902">Two-component regulatory system</keyword>
<dbReference type="PROSITE" id="PS50109">
    <property type="entry name" value="HIS_KIN"/>
    <property type="match status" value="1"/>
</dbReference>
<dbReference type="EC" id="2.7.13.3" evidence="3"/>
<dbReference type="PRINTS" id="PR00344">
    <property type="entry name" value="BCTRLSENSOR"/>
</dbReference>
<dbReference type="SMART" id="SM00387">
    <property type="entry name" value="HATPase_c"/>
    <property type="match status" value="1"/>
</dbReference>
<keyword evidence="4" id="KW-0597">Phosphoprotein</keyword>
<dbReference type="GO" id="GO:0000155">
    <property type="term" value="F:phosphorelay sensor kinase activity"/>
    <property type="evidence" value="ECO:0007669"/>
    <property type="project" value="InterPro"/>
</dbReference>
<dbReference type="Proteomes" id="UP000618733">
    <property type="component" value="Unassembled WGS sequence"/>
</dbReference>
<dbReference type="InterPro" id="IPR005467">
    <property type="entry name" value="His_kinase_dom"/>
</dbReference>
<evidence type="ECO:0000313" key="14">
    <source>
        <dbReference type="EMBL" id="MBK0421280.1"/>
    </source>
</evidence>
<dbReference type="Pfam" id="PF00672">
    <property type="entry name" value="HAMP"/>
    <property type="match status" value="1"/>
</dbReference>
<dbReference type="Pfam" id="PF00512">
    <property type="entry name" value="HisKA"/>
    <property type="match status" value="1"/>
</dbReference>
<evidence type="ECO:0000256" key="8">
    <source>
        <dbReference type="ARBA" id="ARBA00022989"/>
    </source>
</evidence>
<evidence type="ECO:0000256" key="7">
    <source>
        <dbReference type="ARBA" id="ARBA00022777"/>
    </source>
</evidence>
<evidence type="ECO:0000256" key="2">
    <source>
        <dbReference type="ARBA" id="ARBA00004236"/>
    </source>
</evidence>
<dbReference type="InterPro" id="IPR003660">
    <property type="entry name" value="HAMP_dom"/>
</dbReference>
<sequence length="457" mass="49227">MRRRLIVVFLVPMTLVLLLLGAAYGWTLARATQQQAISQQLGDVGFFLTGARQALRAEEPSLIQNELRRYAELYDADAAVYDRSGALWASSGVQPGKLGEDRGPLIQLALDGRRSEPADGLLTWASSDSTVVEPVVDDGTVIGAVVVVNGTSTARTTVLAQWAGLTGFGAVVVVALVWAVFRLASWVLRPLHHVDEAMAAIEAGEMDARIADDTGPPEVRRMVRLFNQMAAELERVVSRQQEFVMNASHELRNPLGALLLRVETLATGLDQSWDSDVEQVREEGRRMTQILDTLLRLARGGKTNSVFVVCDLGELASERIEAWSQRAAEQGISLRQGPSPTVLAATDRIAVQSALDVLIDNALKFAPAGTAVEITLYEDDALVLLTVRDHGPGLPPEEIEQASNRFWRSSRDQQLPGSGLGLAIASDLMTELGGELLISAPAGGGLEVTLVFPGRAA</sequence>
<keyword evidence="5" id="KW-0808">Transferase</keyword>
<evidence type="ECO:0000256" key="11">
    <source>
        <dbReference type="SAM" id="Phobius"/>
    </source>
</evidence>
<dbReference type="Gene3D" id="1.10.287.130">
    <property type="match status" value="1"/>
</dbReference>
<keyword evidence="15" id="KW-1185">Reference proteome</keyword>
<feature type="domain" description="Histidine kinase" evidence="12">
    <location>
        <begin position="246"/>
        <end position="456"/>
    </location>
</feature>
<dbReference type="SMART" id="SM00388">
    <property type="entry name" value="HisKA"/>
    <property type="match status" value="1"/>
</dbReference>
<comment type="caution">
    <text evidence="14">The sequence shown here is derived from an EMBL/GenBank/DDBJ whole genome shotgun (WGS) entry which is preliminary data.</text>
</comment>
<dbReference type="GO" id="GO:0005886">
    <property type="term" value="C:plasma membrane"/>
    <property type="evidence" value="ECO:0007669"/>
    <property type="project" value="UniProtKB-SubCell"/>
</dbReference>
<dbReference type="SUPFAM" id="SSF158472">
    <property type="entry name" value="HAMP domain-like"/>
    <property type="match status" value="1"/>
</dbReference>
<accession>A0A934UWS7</accession>
<dbReference type="RefSeq" id="WP_200131449.1">
    <property type="nucleotide sequence ID" value="NZ_JAEHOI010000002.1"/>
</dbReference>
<evidence type="ECO:0000256" key="4">
    <source>
        <dbReference type="ARBA" id="ARBA00022553"/>
    </source>
</evidence>
<dbReference type="EMBL" id="JAEHOI010000002">
    <property type="protein sequence ID" value="MBK0421280.1"/>
    <property type="molecule type" value="Genomic_DNA"/>
</dbReference>
<dbReference type="InterPro" id="IPR036890">
    <property type="entry name" value="HATPase_C_sf"/>
</dbReference>
<name>A0A934UWS7_9MICO</name>
<gene>
    <name evidence="14" type="ORF">JD292_04195</name>
</gene>
<evidence type="ECO:0000259" key="13">
    <source>
        <dbReference type="PROSITE" id="PS50885"/>
    </source>
</evidence>
<evidence type="ECO:0000256" key="6">
    <source>
        <dbReference type="ARBA" id="ARBA00022692"/>
    </source>
</evidence>
<evidence type="ECO:0000256" key="3">
    <source>
        <dbReference type="ARBA" id="ARBA00012438"/>
    </source>
</evidence>
<keyword evidence="6 11" id="KW-0812">Transmembrane</keyword>
<dbReference type="InterPro" id="IPR036097">
    <property type="entry name" value="HisK_dim/P_sf"/>
</dbReference>
<dbReference type="CDD" id="cd06225">
    <property type="entry name" value="HAMP"/>
    <property type="match status" value="1"/>
</dbReference>
<dbReference type="CDD" id="cd00075">
    <property type="entry name" value="HATPase"/>
    <property type="match status" value="1"/>
</dbReference>
<dbReference type="Gene3D" id="3.30.565.10">
    <property type="entry name" value="Histidine kinase-like ATPase, C-terminal domain"/>
    <property type="match status" value="1"/>
</dbReference>
<feature type="transmembrane region" description="Helical" evidence="11">
    <location>
        <begin position="159"/>
        <end position="181"/>
    </location>
</feature>
<evidence type="ECO:0000256" key="9">
    <source>
        <dbReference type="ARBA" id="ARBA00023012"/>
    </source>
</evidence>
<comment type="catalytic activity">
    <reaction evidence="1">
        <text>ATP + protein L-histidine = ADP + protein N-phospho-L-histidine.</text>
        <dbReference type="EC" id="2.7.13.3"/>
    </reaction>
</comment>
<dbReference type="InterPro" id="IPR050428">
    <property type="entry name" value="TCS_sensor_his_kinase"/>
</dbReference>
<evidence type="ECO:0000256" key="1">
    <source>
        <dbReference type="ARBA" id="ARBA00000085"/>
    </source>
</evidence>
<dbReference type="AlphaFoldDB" id="A0A934UWS7"/>
<evidence type="ECO:0000256" key="5">
    <source>
        <dbReference type="ARBA" id="ARBA00022679"/>
    </source>
</evidence>
<keyword evidence="10 11" id="KW-0472">Membrane</keyword>
<organism evidence="14 15">
    <name type="scientific">Leucobacter edaphi</name>
    <dbReference type="NCBI Taxonomy" id="2796472"/>
    <lineage>
        <taxon>Bacteria</taxon>
        <taxon>Bacillati</taxon>
        <taxon>Actinomycetota</taxon>
        <taxon>Actinomycetes</taxon>
        <taxon>Micrococcales</taxon>
        <taxon>Microbacteriaceae</taxon>
        <taxon>Leucobacter</taxon>
    </lineage>
</organism>
<dbReference type="InterPro" id="IPR004358">
    <property type="entry name" value="Sig_transdc_His_kin-like_C"/>
</dbReference>
<dbReference type="SUPFAM" id="SSF55874">
    <property type="entry name" value="ATPase domain of HSP90 chaperone/DNA topoisomerase II/histidine kinase"/>
    <property type="match status" value="1"/>
</dbReference>
<reference evidence="14" key="1">
    <citation type="submission" date="2020-12" db="EMBL/GenBank/DDBJ databases">
        <title>Leucobacter sp. CAS2, isolated from Chromium sludge.</title>
        <authorList>
            <person name="Xu Z."/>
        </authorList>
    </citation>
    <scope>NUCLEOTIDE SEQUENCE</scope>
    <source>
        <strain evidence="14">CSA2</strain>
    </source>
</reference>
<dbReference type="SUPFAM" id="SSF47384">
    <property type="entry name" value="Homodimeric domain of signal transducing histidine kinase"/>
    <property type="match status" value="1"/>
</dbReference>
<protein>
    <recommendedName>
        <fullName evidence="3">histidine kinase</fullName>
        <ecNumber evidence="3">2.7.13.3</ecNumber>
    </recommendedName>
</protein>
<evidence type="ECO:0000256" key="10">
    <source>
        <dbReference type="ARBA" id="ARBA00023136"/>
    </source>
</evidence>